<dbReference type="Proteomes" id="UP001215280">
    <property type="component" value="Unassembled WGS sequence"/>
</dbReference>
<gene>
    <name evidence="1" type="ORF">DFH07DRAFT_766245</name>
</gene>
<keyword evidence="2" id="KW-1185">Reference proteome</keyword>
<evidence type="ECO:0000313" key="2">
    <source>
        <dbReference type="Proteomes" id="UP001215280"/>
    </source>
</evidence>
<protein>
    <submittedName>
        <fullName evidence="1">Uncharacterized protein</fullName>
    </submittedName>
</protein>
<sequence>MTQHASASLLRQNPFAPGKEHDQISHFLLEIIVDIRLPDNLSPVRLLGAVRGILDFVYLAQYPMHTDETLSLLEDVLDRFHENKSISMGRWITTTPNTPSGWPLHIDLAKDAYRSTNFKDEFPQMTLWLKRKEKIFRHEKFIQWKLDGSPAPTSIEPLYPGIIYEHQLVMTKHPTVKSVKIAHLIRAYQATFFREALSQFIVHFSDPTLPLAKSNCNHITSIFPSTPFQFFAASNSPHLILIPRGVQRIL</sequence>
<reference evidence="1" key="1">
    <citation type="submission" date="2023-03" db="EMBL/GenBank/DDBJ databases">
        <title>Massive genome expansion in bonnet fungi (Mycena s.s.) driven by repeated elements and novel gene families across ecological guilds.</title>
        <authorList>
            <consortium name="Lawrence Berkeley National Laboratory"/>
            <person name="Harder C.B."/>
            <person name="Miyauchi S."/>
            <person name="Viragh M."/>
            <person name="Kuo A."/>
            <person name="Thoen E."/>
            <person name="Andreopoulos B."/>
            <person name="Lu D."/>
            <person name="Skrede I."/>
            <person name="Drula E."/>
            <person name="Henrissat B."/>
            <person name="Morin E."/>
            <person name="Kohler A."/>
            <person name="Barry K."/>
            <person name="LaButti K."/>
            <person name="Morin E."/>
            <person name="Salamov A."/>
            <person name="Lipzen A."/>
            <person name="Mereny Z."/>
            <person name="Hegedus B."/>
            <person name="Baldrian P."/>
            <person name="Stursova M."/>
            <person name="Weitz H."/>
            <person name="Taylor A."/>
            <person name="Grigoriev I.V."/>
            <person name="Nagy L.G."/>
            <person name="Martin F."/>
            <person name="Kauserud H."/>
        </authorList>
    </citation>
    <scope>NUCLEOTIDE SEQUENCE</scope>
    <source>
        <strain evidence="1">CBHHK188m</strain>
    </source>
</reference>
<accession>A0AAD7K6V5</accession>
<dbReference type="AlphaFoldDB" id="A0AAD7K6V5"/>
<evidence type="ECO:0000313" key="1">
    <source>
        <dbReference type="EMBL" id="KAJ7778033.1"/>
    </source>
</evidence>
<comment type="caution">
    <text evidence="1">The sequence shown here is derived from an EMBL/GenBank/DDBJ whole genome shotgun (WGS) entry which is preliminary data.</text>
</comment>
<dbReference type="EMBL" id="JARJLG010000009">
    <property type="protein sequence ID" value="KAJ7778033.1"/>
    <property type="molecule type" value="Genomic_DNA"/>
</dbReference>
<name>A0AAD7K6V5_9AGAR</name>
<proteinExistence type="predicted"/>
<organism evidence="1 2">
    <name type="scientific">Mycena maculata</name>
    <dbReference type="NCBI Taxonomy" id="230809"/>
    <lineage>
        <taxon>Eukaryota</taxon>
        <taxon>Fungi</taxon>
        <taxon>Dikarya</taxon>
        <taxon>Basidiomycota</taxon>
        <taxon>Agaricomycotina</taxon>
        <taxon>Agaricomycetes</taxon>
        <taxon>Agaricomycetidae</taxon>
        <taxon>Agaricales</taxon>
        <taxon>Marasmiineae</taxon>
        <taxon>Mycenaceae</taxon>
        <taxon>Mycena</taxon>
    </lineage>
</organism>